<dbReference type="OMA" id="NIVHELY"/>
<dbReference type="PANTHER" id="PTHR12461">
    <property type="entry name" value="HYPOXIA-INDUCIBLE FACTOR 1 ALPHA INHIBITOR-RELATED"/>
    <property type="match status" value="1"/>
</dbReference>
<accession>A0A090LH81</accession>
<dbReference type="SMART" id="SM00558">
    <property type="entry name" value="JmjC"/>
    <property type="match status" value="1"/>
</dbReference>
<evidence type="ECO:0000313" key="2">
    <source>
        <dbReference type="EMBL" id="CEF69151.1"/>
    </source>
</evidence>
<proteinExistence type="predicted"/>
<dbReference type="Pfam" id="PF13621">
    <property type="entry name" value="Cupin_8"/>
    <property type="match status" value="1"/>
</dbReference>
<dbReference type="Proteomes" id="UP000035682">
    <property type="component" value="Unplaced"/>
</dbReference>
<keyword evidence="2" id="KW-0808">Transferase</keyword>
<dbReference type="Gene3D" id="2.60.120.650">
    <property type="entry name" value="Cupin"/>
    <property type="match status" value="1"/>
</dbReference>
<name>A0A090LH81_STRRB</name>
<dbReference type="WormBase" id="SRAE_2000380200">
    <property type="protein sequence ID" value="SRP04956"/>
    <property type="gene ID" value="WBGene00264028"/>
</dbReference>
<evidence type="ECO:0000313" key="3">
    <source>
        <dbReference type="Proteomes" id="UP000035682"/>
    </source>
</evidence>
<dbReference type="InterPro" id="IPR041667">
    <property type="entry name" value="Cupin_8"/>
</dbReference>
<keyword evidence="2" id="KW-0489">Methyltransferase</keyword>
<dbReference type="WBParaSite" id="SRAE_2000380200.1">
    <property type="protein sequence ID" value="SRAE_2000380200.1"/>
    <property type="gene ID" value="WBGene00264028"/>
</dbReference>
<evidence type="ECO:0000313" key="5">
    <source>
        <dbReference type="WormBase" id="SRAE_2000380200"/>
    </source>
</evidence>
<dbReference type="PROSITE" id="PS51184">
    <property type="entry name" value="JMJC"/>
    <property type="match status" value="1"/>
</dbReference>
<protein>
    <submittedName>
        <fullName evidence="2 4">Lysine-specific demethylase 8</fullName>
    </submittedName>
</protein>
<evidence type="ECO:0000259" key="1">
    <source>
        <dbReference type="PROSITE" id="PS51184"/>
    </source>
</evidence>
<reference evidence="4" key="2">
    <citation type="submission" date="2020-12" db="UniProtKB">
        <authorList>
            <consortium name="WormBaseParasite"/>
        </authorList>
    </citation>
    <scope>IDENTIFICATION</scope>
</reference>
<keyword evidence="3" id="KW-1185">Reference proteome</keyword>
<gene>
    <name evidence="2 4 5" type="ORF">SRAE_2000380200</name>
</gene>
<dbReference type="RefSeq" id="XP_024508351.1">
    <property type="nucleotide sequence ID" value="XM_024655039.1"/>
</dbReference>
<feature type="domain" description="JmjC" evidence="1">
    <location>
        <begin position="295"/>
        <end position="449"/>
    </location>
</feature>
<dbReference type="STRING" id="34506.A0A090LH81"/>
<dbReference type="EMBL" id="LN609529">
    <property type="protein sequence ID" value="CEF69151.1"/>
    <property type="molecule type" value="Genomic_DNA"/>
</dbReference>
<dbReference type="GeneID" id="36381521"/>
<dbReference type="SUPFAM" id="SSF51197">
    <property type="entry name" value="Clavaminate synthase-like"/>
    <property type="match status" value="1"/>
</dbReference>
<sequence>MNLSKNGYSYIFPYSYIEWKKLVIEVREDKCYKNLEEKNDMKLIYETLINDIQSTFNKLPLLPELLWYYEVNYIFEKGVIGVLWHDIILNEDYFFENEKRIKNFLFNIIHSGSFNSEDEKDKWKILYVGYCLIKIYHLTKDGKFDEIKKDYDKIKELLKICDNGLIIGYDLGKKYLAECANFLHNFLPIPPEYKENINKEILLPKEESNTITIPTINVEDEETFLIEYFLKSKPVIIKEYVNKWNAFNKWNHKFFYQSFYYRSIPVEYGESYISSDYNSKVITFGEYLKTTNNTGYLAQHNIFHQIPKLKDDIMITSLIFCDSITSDYSDVDMNIFLGKPKSYSPLHQDPRHNFFCQINGMKFVRLISNKYDKTKQLYCFDDDTTNKNSSKVNIFNIDKKLYPNISDVVFEDYLMKPGDCLFIPRGYFHAMYGLTNNISLSQWFGDTLF</sequence>
<reference evidence="2 3" key="1">
    <citation type="submission" date="2014-09" db="EMBL/GenBank/DDBJ databases">
        <authorList>
            <person name="Martin A.A."/>
        </authorList>
    </citation>
    <scope>NUCLEOTIDE SEQUENCE</scope>
    <source>
        <strain evidence="3">ED321</strain>
        <strain evidence="2">ED321 Heterogonic</strain>
    </source>
</reference>
<dbReference type="AlphaFoldDB" id="A0A090LH81"/>
<dbReference type="OrthoDB" id="47172at2759"/>
<dbReference type="GO" id="GO:0008168">
    <property type="term" value="F:methyltransferase activity"/>
    <property type="evidence" value="ECO:0007669"/>
    <property type="project" value="UniProtKB-KW"/>
</dbReference>
<dbReference type="CTD" id="36381521"/>
<dbReference type="InterPro" id="IPR003347">
    <property type="entry name" value="JmjC_dom"/>
</dbReference>
<evidence type="ECO:0000313" key="4">
    <source>
        <dbReference type="WBParaSite" id="SRAE_2000380200.1"/>
    </source>
</evidence>
<organism evidence="2">
    <name type="scientific">Strongyloides ratti</name>
    <name type="common">Parasitic roundworm</name>
    <dbReference type="NCBI Taxonomy" id="34506"/>
    <lineage>
        <taxon>Eukaryota</taxon>
        <taxon>Metazoa</taxon>
        <taxon>Ecdysozoa</taxon>
        <taxon>Nematoda</taxon>
        <taxon>Chromadorea</taxon>
        <taxon>Rhabditida</taxon>
        <taxon>Tylenchina</taxon>
        <taxon>Panagrolaimomorpha</taxon>
        <taxon>Strongyloidoidea</taxon>
        <taxon>Strongyloididae</taxon>
        <taxon>Strongyloides</taxon>
    </lineage>
</organism>
<dbReference type="GO" id="GO:0032259">
    <property type="term" value="P:methylation"/>
    <property type="evidence" value="ECO:0007669"/>
    <property type="project" value="UniProtKB-KW"/>
</dbReference>
<dbReference type="PANTHER" id="PTHR12461:SF105">
    <property type="entry name" value="HYPOXIA-INDUCIBLE FACTOR 1-ALPHA INHIBITOR"/>
    <property type="match status" value="1"/>
</dbReference>